<protein>
    <recommendedName>
        <fullName evidence="3">Cupin domain-containing protein</fullName>
    </recommendedName>
</protein>
<evidence type="ECO:0008006" key="3">
    <source>
        <dbReference type="Google" id="ProtNLM"/>
    </source>
</evidence>
<dbReference type="EMBL" id="JANTOO010000014">
    <property type="protein sequence ID" value="MCS1397166.1"/>
    <property type="molecule type" value="Genomic_DNA"/>
</dbReference>
<organism evidence="1 2">
    <name type="scientific">Lysinibacillus pinottii</name>
    <dbReference type="NCBI Taxonomy" id="2973932"/>
    <lineage>
        <taxon>Bacteria</taxon>
        <taxon>Bacillati</taxon>
        <taxon>Bacillota</taxon>
        <taxon>Bacilli</taxon>
        <taxon>Bacillales</taxon>
        <taxon>Bacillaceae</taxon>
        <taxon>Lysinibacillus</taxon>
    </lineage>
</organism>
<dbReference type="Gene3D" id="2.60.120.10">
    <property type="entry name" value="Jelly Rolls"/>
    <property type="match status" value="1"/>
</dbReference>
<dbReference type="InterPro" id="IPR011051">
    <property type="entry name" value="RmlC_Cupin_sf"/>
</dbReference>
<dbReference type="InterPro" id="IPR014710">
    <property type="entry name" value="RmlC-like_jellyroll"/>
</dbReference>
<evidence type="ECO:0000313" key="2">
    <source>
        <dbReference type="Proteomes" id="UP001525021"/>
    </source>
</evidence>
<keyword evidence="2" id="KW-1185">Reference proteome</keyword>
<name>A0ABT2DT36_9BACI</name>
<accession>A0ABT2DT36</accession>
<reference evidence="1 2" key="1">
    <citation type="submission" date="2022-08" db="EMBL/GenBank/DDBJ databases">
        <title>Lysinibacillus sequencing.</title>
        <authorList>
            <person name="Dunlap C."/>
        </authorList>
    </citation>
    <scope>NUCLEOTIDE SEQUENCE [LARGE SCALE GENOMIC DNA]</scope>
    <source>
        <strain evidence="1 2">PB211</strain>
    </source>
</reference>
<sequence>MVGLHEVPEPPLLIVIRGEGWVCGEGGNSVDIQTGDDVLWRQGQAHESGSTRGLTALVIQGKQINLTSIKVWEKH</sequence>
<gene>
    <name evidence="1" type="ORF">NXZ79_14135</name>
</gene>
<evidence type="ECO:0000313" key="1">
    <source>
        <dbReference type="EMBL" id="MCS1397166.1"/>
    </source>
</evidence>
<dbReference type="Proteomes" id="UP001525021">
    <property type="component" value="Unassembled WGS sequence"/>
</dbReference>
<proteinExistence type="predicted"/>
<dbReference type="RefSeq" id="WP_012294955.1">
    <property type="nucleotide sequence ID" value="NZ_JANTOO010000014.1"/>
</dbReference>
<comment type="caution">
    <text evidence="1">The sequence shown here is derived from an EMBL/GenBank/DDBJ whole genome shotgun (WGS) entry which is preliminary data.</text>
</comment>
<dbReference type="SUPFAM" id="SSF51182">
    <property type="entry name" value="RmlC-like cupins"/>
    <property type="match status" value="1"/>
</dbReference>